<dbReference type="PROSITE" id="PS50089">
    <property type="entry name" value="ZF_RING_2"/>
    <property type="match status" value="1"/>
</dbReference>
<dbReference type="Pfam" id="PF00097">
    <property type="entry name" value="zf-C3HC4"/>
    <property type="match status" value="1"/>
</dbReference>
<dbReference type="GO" id="GO:0008270">
    <property type="term" value="F:zinc ion binding"/>
    <property type="evidence" value="ECO:0007669"/>
    <property type="project" value="UniProtKB-KW"/>
</dbReference>
<reference evidence="6 7" key="1">
    <citation type="submission" date="2014-04" db="EMBL/GenBank/DDBJ databases">
        <authorList>
            <consortium name="DOE Joint Genome Institute"/>
            <person name="Kuo A."/>
            <person name="Kohler A."/>
            <person name="Jargeat P."/>
            <person name="Nagy L.G."/>
            <person name="Floudas D."/>
            <person name="Copeland A."/>
            <person name="Barry K.W."/>
            <person name="Cichocki N."/>
            <person name="Veneault-Fourrey C."/>
            <person name="LaButti K."/>
            <person name="Lindquist E.A."/>
            <person name="Lipzen A."/>
            <person name="Lundell T."/>
            <person name="Morin E."/>
            <person name="Murat C."/>
            <person name="Sun H."/>
            <person name="Tunlid A."/>
            <person name="Henrissat B."/>
            <person name="Grigoriev I.V."/>
            <person name="Hibbett D.S."/>
            <person name="Martin F."/>
            <person name="Nordberg H.P."/>
            <person name="Cantor M.N."/>
            <person name="Hua S.X."/>
        </authorList>
    </citation>
    <scope>NUCLEOTIDE SEQUENCE [LARGE SCALE GENOMIC DNA]</scope>
    <source>
        <strain evidence="6 7">Ve08.2h10</strain>
    </source>
</reference>
<feature type="domain" description="RING-type" evidence="5">
    <location>
        <begin position="65"/>
        <end position="128"/>
    </location>
</feature>
<reference evidence="7" key="2">
    <citation type="submission" date="2015-01" db="EMBL/GenBank/DDBJ databases">
        <title>Evolutionary Origins and Diversification of the Mycorrhizal Mutualists.</title>
        <authorList>
            <consortium name="DOE Joint Genome Institute"/>
            <consortium name="Mycorrhizal Genomics Consortium"/>
            <person name="Kohler A."/>
            <person name="Kuo A."/>
            <person name="Nagy L.G."/>
            <person name="Floudas D."/>
            <person name="Copeland A."/>
            <person name="Barry K.W."/>
            <person name="Cichocki N."/>
            <person name="Veneault-Fourrey C."/>
            <person name="LaButti K."/>
            <person name="Lindquist E.A."/>
            <person name="Lipzen A."/>
            <person name="Lundell T."/>
            <person name="Morin E."/>
            <person name="Murat C."/>
            <person name="Riley R."/>
            <person name="Ohm R."/>
            <person name="Sun H."/>
            <person name="Tunlid A."/>
            <person name="Henrissat B."/>
            <person name="Grigoriev I.V."/>
            <person name="Hibbett D.S."/>
            <person name="Martin F."/>
        </authorList>
    </citation>
    <scope>NUCLEOTIDE SEQUENCE [LARGE SCALE GENOMIC DNA]</scope>
    <source>
        <strain evidence="7">Ve08.2h10</strain>
    </source>
</reference>
<keyword evidence="3" id="KW-0862">Zinc</keyword>
<keyword evidence="7" id="KW-1185">Reference proteome</keyword>
<evidence type="ECO:0000313" key="7">
    <source>
        <dbReference type="Proteomes" id="UP000054538"/>
    </source>
</evidence>
<dbReference type="Proteomes" id="UP000054538">
    <property type="component" value="Unassembled WGS sequence"/>
</dbReference>
<evidence type="ECO:0000256" key="2">
    <source>
        <dbReference type="ARBA" id="ARBA00022771"/>
    </source>
</evidence>
<organism evidence="6 7">
    <name type="scientific">Paxillus rubicundulus Ve08.2h10</name>
    <dbReference type="NCBI Taxonomy" id="930991"/>
    <lineage>
        <taxon>Eukaryota</taxon>
        <taxon>Fungi</taxon>
        <taxon>Dikarya</taxon>
        <taxon>Basidiomycota</taxon>
        <taxon>Agaricomycotina</taxon>
        <taxon>Agaricomycetes</taxon>
        <taxon>Agaricomycetidae</taxon>
        <taxon>Boletales</taxon>
        <taxon>Paxilineae</taxon>
        <taxon>Paxillaceae</taxon>
        <taxon>Paxillus</taxon>
    </lineage>
</organism>
<evidence type="ECO:0000259" key="5">
    <source>
        <dbReference type="PROSITE" id="PS50089"/>
    </source>
</evidence>
<evidence type="ECO:0000313" key="6">
    <source>
        <dbReference type="EMBL" id="KIK98001.1"/>
    </source>
</evidence>
<protein>
    <recommendedName>
        <fullName evidence="5">RING-type domain-containing protein</fullName>
    </recommendedName>
</protein>
<accession>A0A0D0E248</accession>
<evidence type="ECO:0000256" key="4">
    <source>
        <dbReference type="PROSITE-ProRule" id="PRU00175"/>
    </source>
</evidence>
<sequence length="144" mass="16408">MAEQHLELDPQFLLSAREIDEVVSQFRLRTSDRRLSHQQMQKLFSELPKVTEADLIASDRHDGVCPICFNTLLAILAEEETAHVMDSPTHPVEELGVTKLQNTCGHIFCRKDITKWIMEGHDSCPSCRRPLLTDVERQDNAVSP</sequence>
<dbReference type="HOGENOM" id="CLU_1636095_0_0_1"/>
<name>A0A0D0E248_9AGAM</name>
<evidence type="ECO:0000256" key="1">
    <source>
        <dbReference type="ARBA" id="ARBA00022723"/>
    </source>
</evidence>
<dbReference type="InterPro" id="IPR018957">
    <property type="entry name" value="Znf_C3HC4_RING-type"/>
</dbReference>
<dbReference type="InterPro" id="IPR013083">
    <property type="entry name" value="Znf_RING/FYVE/PHD"/>
</dbReference>
<feature type="non-terminal residue" evidence="6">
    <location>
        <position position="144"/>
    </location>
</feature>
<keyword evidence="1" id="KW-0479">Metal-binding</keyword>
<proteinExistence type="predicted"/>
<dbReference type="InterPro" id="IPR001841">
    <property type="entry name" value="Znf_RING"/>
</dbReference>
<dbReference type="Gene3D" id="3.30.40.10">
    <property type="entry name" value="Zinc/RING finger domain, C3HC4 (zinc finger)"/>
    <property type="match status" value="1"/>
</dbReference>
<gene>
    <name evidence="6" type="ORF">PAXRUDRAFT_96049</name>
</gene>
<dbReference type="OrthoDB" id="8062037at2759"/>
<dbReference type="InParanoid" id="A0A0D0E248"/>
<dbReference type="EMBL" id="KN824911">
    <property type="protein sequence ID" value="KIK98001.1"/>
    <property type="molecule type" value="Genomic_DNA"/>
</dbReference>
<keyword evidence="2 4" id="KW-0863">Zinc-finger</keyword>
<evidence type="ECO:0000256" key="3">
    <source>
        <dbReference type="ARBA" id="ARBA00022833"/>
    </source>
</evidence>
<dbReference type="AlphaFoldDB" id="A0A0D0E248"/>
<dbReference type="STRING" id="930991.A0A0D0E248"/>
<dbReference type="SUPFAM" id="SSF57850">
    <property type="entry name" value="RING/U-box"/>
    <property type="match status" value="1"/>
</dbReference>